<dbReference type="EMBL" id="OZ034820">
    <property type="protein sequence ID" value="CAL1400533.1"/>
    <property type="molecule type" value="Genomic_DNA"/>
</dbReference>
<keyword evidence="2" id="KW-1185">Reference proteome</keyword>
<evidence type="ECO:0000313" key="1">
    <source>
        <dbReference type="EMBL" id="CAL1400533.1"/>
    </source>
</evidence>
<gene>
    <name evidence="1" type="ORF">LTRI10_LOCUS40653</name>
</gene>
<name>A0AAV2FQD0_9ROSI</name>
<sequence length="74" mass="8032">MGVYIGDPLTIPLGILHGAHMDHPRHYIILMEAGVGDPSPPDHTMGVLCWWSPDHLMGVAPSTLIIFYIMGVAV</sequence>
<dbReference type="AlphaFoldDB" id="A0AAV2FQD0"/>
<organism evidence="1 2">
    <name type="scientific">Linum trigynum</name>
    <dbReference type="NCBI Taxonomy" id="586398"/>
    <lineage>
        <taxon>Eukaryota</taxon>
        <taxon>Viridiplantae</taxon>
        <taxon>Streptophyta</taxon>
        <taxon>Embryophyta</taxon>
        <taxon>Tracheophyta</taxon>
        <taxon>Spermatophyta</taxon>
        <taxon>Magnoliopsida</taxon>
        <taxon>eudicotyledons</taxon>
        <taxon>Gunneridae</taxon>
        <taxon>Pentapetalae</taxon>
        <taxon>rosids</taxon>
        <taxon>fabids</taxon>
        <taxon>Malpighiales</taxon>
        <taxon>Linaceae</taxon>
        <taxon>Linum</taxon>
    </lineage>
</organism>
<reference evidence="1 2" key="1">
    <citation type="submission" date="2024-04" db="EMBL/GenBank/DDBJ databases">
        <authorList>
            <person name="Fracassetti M."/>
        </authorList>
    </citation>
    <scope>NUCLEOTIDE SEQUENCE [LARGE SCALE GENOMIC DNA]</scope>
</reference>
<protein>
    <submittedName>
        <fullName evidence="1">Uncharacterized protein</fullName>
    </submittedName>
</protein>
<proteinExistence type="predicted"/>
<accession>A0AAV2FQD0</accession>
<dbReference type="Proteomes" id="UP001497516">
    <property type="component" value="Chromosome 7"/>
</dbReference>
<evidence type="ECO:0000313" key="2">
    <source>
        <dbReference type="Proteomes" id="UP001497516"/>
    </source>
</evidence>